<name>A0A0F6SJ70_9CAUD</name>
<proteinExistence type="predicted"/>
<accession>A0A0F6SJ70</accession>
<dbReference type="EMBL" id="KR054028">
    <property type="protein sequence ID" value="AKF13688.1"/>
    <property type="molecule type" value="Genomic_DNA"/>
</dbReference>
<evidence type="ECO:0000313" key="1">
    <source>
        <dbReference type="EMBL" id="AKF13688.1"/>
    </source>
</evidence>
<reference evidence="1 2" key="1">
    <citation type="journal article" date="2016" name="Microb. Biotechnol.">
        <title>A novel bacteriophage cocktail reduces and disperses Pseudomonas aeruginosa biofilms under static and flow conditions.</title>
        <authorList>
            <person name="Alves D.R."/>
            <person name="Perez-Esteban P."/>
            <person name="Kot W."/>
            <person name="Bean J.E."/>
            <person name="Arnot T."/>
            <person name="Hansen L.H."/>
            <person name="Enright M.C."/>
            <person name="Jenkins A.T."/>
        </authorList>
    </citation>
    <scope>NUCLEOTIDE SEQUENCE [LARGE SCALE GENOMIC DNA]</scope>
</reference>
<dbReference type="Proteomes" id="UP000225419">
    <property type="component" value="Segment"/>
</dbReference>
<evidence type="ECO:0000313" key="2">
    <source>
        <dbReference type="Proteomes" id="UP000225419"/>
    </source>
</evidence>
<protein>
    <submittedName>
        <fullName evidence="1">Uncharacterized protein</fullName>
    </submittedName>
</protein>
<organism evidence="1 2">
    <name type="scientific">Pseudomonas phage DL52</name>
    <dbReference type="NCBI Taxonomy" id="1640975"/>
    <lineage>
        <taxon>Viruses</taxon>
        <taxon>Duplodnaviria</taxon>
        <taxon>Heunggongvirae</taxon>
        <taxon>Uroviricota</taxon>
        <taxon>Caudoviricetes</taxon>
        <taxon>Lindbergviridae</taxon>
        <taxon>Pbunavirus</taxon>
        <taxon>Pbunavirus PB1</taxon>
    </lineage>
</organism>
<sequence length="67" mass="7848">MSYAMFDFYIEDHGHAGMEIDPGSFYVGFSFGRDAMFYLAYIDGAWVSEMNKWLPEPKQEDHNEQVQ</sequence>